<comment type="caution">
    <text evidence="4">The sequence shown here is derived from an EMBL/GenBank/DDBJ whole genome shotgun (WGS) entry which is preliminary data.</text>
</comment>
<dbReference type="GO" id="GO:0006229">
    <property type="term" value="P:dUTP biosynthetic process"/>
    <property type="evidence" value="ECO:0007669"/>
    <property type="project" value="InterPro"/>
</dbReference>
<dbReference type="Gene3D" id="2.70.40.10">
    <property type="match status" value="1"/>
</dbReference>
<dbReference type="PANTHER" id="PTHR42680">
    <property type="entry name" value="DCTP DEAMINASE"/>
    <property type="match status" value="1"/>
</dbReference>
<gene>
    <name evidence="4" type="ORF">HHL01_19110</name>
</gene>
<accession>A0A7X9UAI3</accession>
<evidence type="ECO:0000313" key="5">
    <source>
        <dbReference type="Proteomes" id="UP000519126"/>
    </source>
</evidence>
<evidence type="ECO:0000313" key="4">
    <source>
        <dbReference type="EMBL" id="NMF50258.1"/>
    </source>
</evidence>
<sequence>MLTKTKIEYLISHNDLLTSEDVNRSDILNQVQSSSVDLTIKAIYSATDGISSKQRSIENCGSDIIELSPGQTVVIQVAEKFKMPNSLGGIIFPPNSMSKAGIVMTNPGHIDPNFEGFISVYLVNMGKTNVTLEKNDKVATLLLFSLDGELPNKMINGTGVSKKQVLTLSKDFADLDTRLPFLLSSFIRNKALIWGGLSITIVAIFFTFIPVASKMFFDDSKIEAFYFQHVTPLKAALNESSALVKELAKDSKAQSLAISQLDKEVKIKDEKIQSLNQRIEKLYTLFDSNFKKTMKEKGKDEN</sequence>
<dbReference type="CDD" id="cd07557">
    <property type="entry name" value="trimeric_dUTPase"/>
    <property type="match status" value="1"/>
</dbReference>
<dbReference type="RefSeq" id="WP_170072938.1">
    <property type="nucleotide sequence ID" value="NZ_JABBCX010000016.1"/>
</dbReference>
<evidence type="ECO:0000256" key="2">
    <source>
        <dbReference type="ARBA" id="ARBA00023080"/>
    </source>
</evidence>
<proteinExistence type="predicted"/>
<dbReference type="AlphaFoldDB" id="A0A7X9UAI3"/>
<feature type="transmembrane region" description="Helical" evidence="3">
    <location>
        <begin position="191"/>
        <end position="212"/>
    </location>
</feature>
<dbReference type="InterPro" id="IPR033704">
    <property type="entry name" value="dUTPase_trimeric"/>
</dbReference>
<dbReference type="PANTHER" id="PTHR42680:SF3">
    <property type="entry name" value="DCTP DEAMINASE"/>
    <property type="match status" value="1"/>
</dbReference>
<keyword evidence="2" id="KW-0546">Nucleotide metabolism</keyword>
<dbReference type="Pfam" id="PF22769">
    <property type="entry name" value="DCD"/>
    <property type="match status" value="1"/>
</dbReference>
<dbReference type="EMBL" id="JABBCX010000016">
    <property type="protein sequence ID" value="NMF50258.1"/>
    <property type="molecule type" value="Genomic_DNA"/>
</dbReference>
<dbReference type="Proteomes" id="UP000519126">
    <property type="component" value="Unassembled WGS sequence"/>
</dbReference>
<organism evidence="4 5">
    <name type="scientific">Pseudoalteromonas arctica</name>
    <dbReference type="NCBI Taxonomy" id="394751"/>
    <lineage>
        <taxon>Bacteria</taxon>
        <taxon>Pseudomonadati</taxon>
        <taxon>Pseudomonadota</taxon>
        <taxon>Gammaproteobacteria</taxon>
        <taxon>Alteromonadales</taxon>
        <taxon>Pseudoalteromonadaceae</taxon>
        <taxon>Pseudoalteromonas</taxon>
    </lineage>
</organism>
<dbReference type="SUPFAM" id="SSF51283">
    <property type="entry name" value="dUTPase-like"/>
    <property type="match status" value="1"/>
</dbReference>
<dbReference type="InterPro" id="IPR011962">
    <property type="entry name" value="dCTP_deaminase"/>
</dbReference>
<evidence type="ECO:0000256" key="3">
    <source>
        <dbReference type="SAM" id="Phobius"/>
    </source>
</evidence>
<keyword evidence="3" id="KW-0812">Transmembrane</keyword>
<reference evidence="4 5" key="1">
    <citation type="submission" date="2020-04" db="EMBL/GenBank/DDBJ databases">
        <title>Genome Sequencing and Assembley of Pseudoalteromonas artica.</title>
        <authorList>
            <person name="Akerly B."/>
            <person name="Cook G."/>
        </authorList>
    </citation>
    <scope>NUCLEOTIDE SEQUENCE [LARGE SCALE GENOMIC DNA]</scope>
    <source>
        <strain evidence="4 5">NEC-BIFX-0059</strain>
    </source>
</reference>
<evidence type="ECO:0000256" key="1">
    <source>
        <dbReference type="ARBA" id="ARBA00022801"/>
    </source>
</evidence>
<keyword evidence="1" id="KW-0378">Hydrolase</keyword>
<name>A0A7X9UAI3_9GAMM</name>
<dbReference type="GO" id="GO:0008829">
    <property type="term" value="F:dCTP deaminase activity"/>
    <property type="evidence" value="ECO:0007669"/>
    <property type="project" value="InterPro"/>
</dbReference>
<keyword evidence="3" id="KW-1133">Transmembrane helix</keyword>
<evidence type="ECO:0008006" key="6">
    <source>
        <dbReference type="Google" id="ProtNLM"/>
    </source>
</evidence>
<dbReference type="InterPro" id="IPR036157">
    <property type="entry name" value="dUTPase-like_sf"/>
</dbReference>
<protein>
    <recommendedName>
        <fullName evidence="6">dUTPase-like domain-containing protein</fullName>
    </recommendedName>
</protein>
<keyword evidence="3" id="KW-0472">Membrane</keyword>